<evidence type="ECO:0000313" key="17">
    <source>
        <dbReference type="EMBL" id="EPS66471.1"/>
    </source>
</evidence>
<dbReference type="CDD" id="cd16461">
    <property type="entry name" value="RING-H2_EL5-like"/>
    <property type="match status" value="1"/>
</dbReference>
<reference evidence="17 18" key="1">
    <citation type="journal article" date="2013" name="BMC Genomics">
        <title>The miniature genome of a carnivorous plant Genlisea aurea contains a low number of genes and short non-coding sequences.</title>
        <authorList>
            <person name="Leushkin E.V."/>
            <person name="Sutormin R.A."/>
            <person name="Nabieva E.R."/>
            <person name="Penin A.A."/>
            <person name="Kondrashov A.S."/>
            <person name="Logacheva M.D."/>
        </authorList>
    </citation>
    <scope>NUCLEOTIDE SEQUENCE [LARGE SCALE GENOMIC DNA]</scope>
</reference>
<comment type="subcellular location">
    <subcellularLocation>
        <location evidence="2">Membrane</location>
        <topology evidence="2">Single-pass membrane protein</topology>
    </subcellularLocation>
</comment>
<dbReference type="SUPFAM" id="SSF57850">
    <property type="entry name" value="RING/U-box"/>
    <property type="match status" value="1"/>
</dbReference>
<accession>S8CNU6</accession>
<evidence type="ECO:0000256" key="11">
    <source>
        <dbReference type="ARBA" id="ARBA00022833"/>
    </source>
</evidence>
<evidence type="ECO:0000259" key="16">
    <source>
        <dbReference type="PROSITE" id="PS50089"/>
    </source>
</evidence>
<keyword evidence="9 15" id="KW-0863">Zinc-finger</keyword>
<evidence type="ECO:0000256" key="9">
    <source>
        <dbReference type="ARBA" id="ARBA00022771"/>
    </source>
</evidence>
<evidence type="ECO:0000256" key="2">
    <source>
        <dbReference type="ARBA" id="ARBA00004167"/>
    </source>
</evidence>
<keyword evidence="10" id="KW-0833">Ubl conjugation pathway</keyword>
<dbReference type="SMART" id="SM00184">
    <property type="entry name" value="RING"/>
    <property type="match status" value="1"/>
</dbReference>
<dbReference type="GO" id="GO:0008270">
    <property type="term" value="F:zinc ion binding"/>
    <property type="evidence" value="ECO:0007669"/>
    <property type="project" value="UniProtKB-KW"/>
</dbReference>
<keyword evidence="13" id="KW-0472">Membrane</keyword>
<keyword evidence="6" id="KW-0812">Transmembrane</keyword>
<evidence type="ECO:0000256" key="6">
    <source>
        <dbReference type="ARBA" id="ARBA00022692"/>
    </source>
</evidence>
<dbReference type="GO" id="GO:0016020">
    <property type="term" value="C:membrane"/>
    <property type="evidence" value="ECO:0007669"/>
    <property type="project" value="UniProtKB-SubCell"/>
</dbReference>
<gene>
    <name evidence="17" type="ORF">M569_08311</name>
</gene>
<dbReference type="PROSITE" id="PS50089">
    <property type="entry name" value="ZF_RING_2"/>
    <property type="match status" value="1"/>
</dbReference>
<keyword evidence="12" id="KW-1133">Transmembrane helix</keyword>
<evidence type="ECO:0000256" key="14">
    <source>
        <dbReference type="ARBA" id="ARBA00024209"/>
    </source>
</evidence>
<dbReference type="InterPro" id="IPR013083">
    <property type="entry name" value="Znf_RING/FYVE/PHD"/>
</dbReference>
<sequence length="182" mass="20944">LIFTFVLYTKYCSSITVIPPPSSSANNRFHQLKRKSGVDRRVVESLPLFRFSAVAWRRTAVECAVCLCRFRGEELLRLLPKCKHAFHVECVDTWLDEHSTCPLCRYRVDPEDVLLAVEGGAPTKGKKIFSFPRISGRHSSAGETEKSFQIILENDFDGRVSLDSWYSRRKMKNSEKRRDAEL</sequence>
<dbReference type="PANTHER" id="PTHR46539">
    <property type="entry name" value="E3 UBIQUITIN-PROTEIN LIGASE ATL42"/>
    <property type="match status" value="1"/>
</dbReference>
<dbReference type="AlphaFoldDB" id="S8CNU6"/>
<evidence type="ECO:0000256" key="13">
    <source>
        <dbReference type="ARBA" id="ARBA00023136"/>
    </source>
</evidence>
<dbReference type="PANTHER" id="PTHR46539:SF2">
    <property type="entry name" value="RING-H2 FINGER PROTEIN ATL43"/>
    <property type="match status" value="1"/>
</dbReference>
<comment type="caution">
    <text evidence="17">The sequence shown here is derived from an EMBL/GenBank/DDBJ whole genome shotgun (WGS) entry which is preliminary data.</text>
</comment>
<proteinExistence type="inferred from homology"/>
<evidence type="ECO:0000256" key="7">
    <source>
        <dbReference type="ARBA" id="ARBA00022723"/>
    </source>
</evidence>
<dbReference type="GO" id="GO:0061630">
    <property type="term" value="F:ubiquitin protein ligase activity"/>
    <property type="evidence" value="ECO:0007669"/>
    <property type="project" value="UniProtKB-EC"/>
</dbReference>
<comment type="pathway">
    <text evidence="3">Protein modification; protein ubiquitination.</text>
</comment>
<keyword evidence="8" id="KW-0732">Signal</keyword>
<dbReference type="EC" id="2.3.2.27" evidence="4"/>
<dbReference type="FunFam" id="3.30.40.10:FF:000285">
    <property type="entry name" value="RING-H2 finger protein ATL43"/>
    <property type="match status" value="1"/>
</dbReference>
<dbReference type="Pfam" id="PF13639">
    <property type="entry name" value="zf-RING_2"/>
    <property type="match status" value="1"/>
</dbReference>
<keyword evidence="7" id="KW-0479">Metal-binding</keyword>
<evidence type="ECO:0000256" key="8">
    <source>
        <dbReference type="ARBA" id="ARBA00022729"/>
    </source>
</evidence>
<comment type="catalytic activity">
    <reaction evidence="1">
        <text>S-ubiquitinyl-[E2 ubiquitin-conjugating enzyme]-L-cysteine + [acceptor protein]-L-lysine = [E2 ubiquitin-conjugating enzyme]-L-cysteine + N(6)-ubiquitinyl-[acceptor protein]-L-lysine.</text>
        <dbReference type="EC" id="2.3.2.27"/>
    </reaction>
</comment>
<feature type="non-terminal residue" evidence="17">
    <location>
        <position position="182"/>
    </location>
</feature>
<dbReference type="InterPro" id="IPR001841">
    <property type="entry name" value="Znf_RING"/>
</dbReference>
<name>S8CNU6_9LAMI</name>
<evidence type="ECO:0000256" key="3">
    <source>
        <dbReference type="ARBA" id="ARBA00004906"/>
    </source>
</evidence>
<evidence type="ECO:0000256" key="5">
    <source>
        <dbReference type="ARBA" id="ARBA00022679"/>
    </source>
</evidence>
<evidence type="ECO:0000256" key="1">
    <source>
        <dbReference type="ARBA" id="ARBA00000900"/>
    </source>
</evidence>
<evidence type="ECO:0000256" key="4">
    <source>
        <dbReference type="ARBA" id="ARBA00012483"/>
    </source>
</evidence>
<evidence type="ECO:0000256" key="12">
    <source>
        <dbReference type="ARBA" id="ARBA00022989"/>
    </source>
</evidence>
<dbReference type="EMBL" id="AUSU01003668">
    <property type="protein sequence ID" value="EPS66471.1"/>
    <property type="molecule type" value="Genomic_DNA"/>
</dbReference>
<comment type="similarity">
    <text evidence="14">Belongs to the RING-type zinc finger family. ATL subfamily.</text>
</comment>
<keyword evidence="5" id="KW-0808">Transferase</keyword>
<evidence type="ECO:0000256" key="10">
    <source>
        <dbReference type="ARBA" id="ARBA00022786"/>
    </source>
</evidence>
<feature type="non-terminal residue" evidence="17">
    <location>
        <position position="1"/>
    </location>
</feature>
<dbReference type="Proteomes" id="UP000015453">
    <property type="component" value="Unassembled WGS sequence"/>
</dbReference>
<organism evidence="17 18">
    <name type="scientific">Genlisea aurea</name>
    <dbReference type="NCBI Taxonomy" id="192259"/>
    <lineage>
        <taxon>Eukaryota</taxon>
        <taxon>Viridiplantae</taxon>
        <taxon>Streptophyta</taxon>
        <taxon>Embryophyta</taxon>
        <taxon>Tracheophyta</taxon>
        <taxon>Spermatophyta</taxon>
        <taxon>Magnoliopsida</taxon>
        <taxon>eudicotyledons</taxon>
        <taxon>Gunneridae</taxon>
        <taxon>Pentapetalae</taxon>
        <taxon>asterids</taxon>
        <taxon>lamiids</taxon>
        <taxon>Lamiales</taxon>
        <taxon>Lentibulariaceae</taxon>
        <taxon>Genlisea</taxon>
    </lineage>
</organism>
<keyword evidence="18" id="KW-1185">Reference proteome</keyword>
<evidence type="ECO:0000256" key="15">
    <source>
        <dbReference type="PROSITE-ProRule" id="PRU00175"/>
    </source>
</evidence>
<protein>
    <recommendedName>
        <fullName evidence="4">RING-type E3 ubiquitin transferase</fullName>
        <ecNumber evidence="4">2.3.2.27</ecNumber>
    </recommendedName>
</protein>
<dbReference type="OrthoDB" id="8062037at2759"/>
<keyword evidence="11" id="KW-0862">Zinc</keyword>
<feature type="domain" description="RING-type" evidence="16">
    <location>
        <begin position="63"/>
        <end position="105"/>
    </location>
</feature>
<evidence type="ECO:0000313" key="18">
    <source>
        <dbReference type="Proteomes" id="UP000015453"/>
    </source>
</evidence>
<dbReference type="Gene3D" id="3.30.40.10">
    <property type="entry name" value="Zinc/RING finger domain, C3HC4 (zinc finger)"/>
    <property type="match status" value="1"/>
</dbReference>